<evidence type="ECO:0000313" key="2">
    <source>
        <dbReference type="Proteomes" id="UP000828390"/>
    </source>
</evidence>
<evidence type="ECO:0000313" key="1">
    <source>
        <dbReference type="EMBL" id="KAH3894339.1"/>
    </source>
</evidence>
<gene>
    <name evidence="1" type="ORF">DPMN_018495</name>
</gene>
<accession>A0A9D4NIH9</accession>
<name>A0A9D4NIH9_DREPO</name>
<dbReference type="AlphaFoldDB" id="A0A9D4NIH9"/>
<dbReference type="Proteomes" id="UP000828390">
    <property type="component" value="Unassembled WGS sequence"/>
</dbReference>
<proteinExistence type="predicted"/>
<sequence>MSTSRSENTGCHIELTLEKALKNDSSFVMWSSMTFDYQQDVNLNSNTALSNIMEASMSSQLLELQVRPYSTIYFVKVGPKINPHF</sequence>
<reference evidence="1" key="2">
    <citation type="submission" date="2020-11" db="EMBL/GenBank/DDBJ databases">
        <authorList>
            <person name="McCartney M.A."/>
            <person name="Auch B."/>
            <person name="Kono T."/>
            <person name="Mallez S."/>
            <person name="Becker A."/>
            <person name="Gohl D.M."/>
            <person name="Silverstein K.A.T."/>
            <person name="Koren S."/>
            <person name="Bechman K.B."/>
            <person name="Herman A."/>
            <person name="Abrahante J.E."/>
            <person name="Garbe J."/>
        </authorList>
    </citation>
    <scope>NUCLEOTIDE SEQUENCE</scope>
    <source>
        <strain evidence="1">Duluth1</strain>
        <tissue evidence="1">Whole animal</tissue>
    </source>
</reference>
<organism evidence="1 2">
    <name type="scientific">Dreissena polymorpha</name>
    <name type="common">Zebra mussel</name>
    <name type="synonym">Mytilus polymorpha</name>
    <dbReference type="NCBI Taxonomy" id="45954"/>
    <lineage>
        <taxon>Eukaryota</taxon>
        <taxon>Metazoa</taxon>
        <taxon>Spiralia</taxon>
        <taxon>Lophotrochozoa</taxon>
        <taxon>Mollusca</taxon>
        <taxon>Bivalvia</taxon>
        <taxon>Autobranchia</taxon>
        <taxon>Heteroconchia</taxon>
        <taxon>Euheterodonta</taxon>
        <taxon>Imparidentia</taxon>
        <taxon>Neoheterodontei</taxon>
        <taxon>Myida</taxon>
        <taxon>Dreissenoidea</taxon>
        <taxon>Dreissenidae</taxon>
        <taxon>Dreissena</taxon>
    </lineage>
</organism>
<comment type="caution">
    <text evidence="1">The sequence shown here is derived from an EMBL/GenBank/DDBJ whole genome shotgun (WGS) entry which is preliminary data.</text>
</comment>
<dbReference type="EMBL" id="JAIWYP010000001">
    <property type="protein sequence ID" value="KAH3894339.1"/>
    <property type="molecule type" value="Genomic_DNA"/>
</dbReference>
<keyword evidence="2" id="KW-1185">Reference proteome</keyword>
<reference evidence="1" key="1">
    <citation type="journal article" date="2019" name="bioRxiv">
        <title>The Genome of the Zebra Mussel, Dreissena polymorpha: A Resource for Invasive Species Research.</title>
        <authorList>
            <person name="McCartney M.A."/>
            <person name="Auch B."/>
            <person name="Kono T."/>
            <person name="Mallez S."/>
            <person name="Zhang Y."/>
            <person name="Obille A."/>
            <person name="Becker A."/>
            <person name="Abrahante J.E."/>
            <person name="Garbe J."/>
            <person name="Badalamenti J.P."/>
            <person name="Herman A."/>
            <person name="Mangelson H."/>
            <person name="Liachko I."/>
            <person name="Sullivan S."/>
            <person name="Sone E.D."/>
            <person name="Koren S."/>
            <person name="Silverstein K.A.T."/>
            <person name="Beckman K.B."/>
            <person name="Gohl D.M."/>
        </authorList>
    </citation>
    <scope>NUCLEOTIDE SEQUENCE</scope>
    <source>
        <strain evidence="1">Duluth1</strain>
        <tissue evidence="1">Whole animal</tissue>
    </source>
</reference>
<protein>
    <submittedName>
        <fullName evidence="1">Uncharacterized protein</fullName>
    </submittedName>
</protein>